<name>X7E648_9GAMM</name>
<dbReference type="InterPro" id="IPR055507">
    <property type="entry name" value="DUF7079"/>
</dbReference>
<protein>
    <recommendedName>
        <fullName evidence="1">DUF7079 domain-containing protein</fullName>
    </recommendedName>
</protein>
<gene>
    <name evidence="2" type="ORF">MUS1_11030</name>
</gene>
<evidence type="ECO:0000313" key="3">
    <source>
        <dbReference type="Proteomes" id="UP000054058"/>
    </source>
</evidence>
<reference evidence="2 3" key="1">
    <citation type="submission" date="2014-01" db="EMBL/GenBank/DDBJ databases">
        <title>Marinomonas ushuaiensis DSM 15871 Genome Sequencing.</title>
        <authorList>
            <person name="Lai Q."/>
            <person name="Shao Z.S."/>
        </authorList>
    </citation>
    <scope>NUCLEOTIDE SEQUENCE [LARGE SCALE GENOMIC DNA]</scope>
    <source>
        <strain evidence="2 3">DSM 15871</strain>
    </source>
</reference>
<evidence type="ECO:0000259" key="1">
    <source>
        <dbReference type="Pfam" id="PF23296"/>
    </source>
</evidence>
<proteinExistence type="predicted"/>
<dbReference type="eggNOG" id="ENOG5033BIQ">
    <property type="taxonomic scope" value="Bacteria"/>
</dbReference>
<dbReference type="PATRIC" id="fig|1122207.3.peg.1336"/>
<sequence length="105" mass="12242">MWRALSDLFLDTEITDTTYEYIARTIDESGLSLVEAENILWYEVYPVLEKNLRSITGVWDGWSDAWLLEHLSRRSFAGDVRGRSSTKKEIKASWLRVLDVLSKEE</sequence>
<accession>X7E648</accession>
<dbReference type="STRING" id="1122207.MUS1_11030"/>
<organism evidence="2 3">
    <name type="scientific">Marinomonas ushuaiensis DSM 15871</name>
    <dbReference type="NCBI Taxonomy" id="1122207"/>
    <lineage>
        <taxon>Bacteria</taxon>
        <taxon>Pseudomonadati</taxon>
        <taxon>Pseudomonadota</taxon>
        <taxon>Gammaproteobacteria</taxon>
        <taxon>Oceanospirillales</taxon>
        <taxon>Oceanospirillaceae</taxon>
        <taxon>Marinomonas</taxon>
    </lineage>
</organism>
<dbReference type="Pfam" id="PF23296">
    <property type="entry name" value="DUF7079"/>
    <property type="match status" value="1"/>
</dbReference>
<evidence type="ECO:0000313" key="2">
    <source>
        <dbReference type="EMBL" id="ETX11325.1"/>
    </source>
</evidence>
<dbReference type="EMBL" id="JAMB01000004">
    <property type="protein sequence ID" value="ETX11325.1"/>
    <property type="molecule type" value="Genomic_DNA"/>
</dbReference>
<keyword evidence="3" id="KW-1185">Reference proteome</keyword>
<feature type="domain" description="DUF7079" evidence="1">
    <location>
        <begin position="2"/>
        <end position="79"/>
    </location>
</feature>
<dbReference type="AlphaFoldDB" id="X7E648"/>
<comment type="caution">
    <text evidence="2">The sequence shown here is derived from an EMBL/GenBank/DDBJ whole genome shotgun (WGS) entry which is preliminary data.</text>
</comment>
<dbReference type="Proteomes" id="UP000054058">
    <property type="component" value="Unassembled WGS sequence"/>
</dbReference>